<proteinExistence type="inferred from homology"/>
<evidence type="ECO:0000256" key="5">
    <source>
        <dbReference type="ARBA" id="ARBA00023157"/>
    </source>
</evidence>
<name>A0ABQ9JEX2_9CUCU</name>
<evidence type="ECO:0000256" key="6">
    <source>
        <dbReference type="RuleBase" id="RU363034"/>
    </source>
</evidence>
<keyword evidence="4 6" id="KW-0720">Serine protease</keyword>
<dbReference type="Proteomes" id="UP001162164">
    <property type="component" value="Unassembled WGS sequence"/>
</dbReference>
<feature type="signal peptide" evidence="7">
    <location>
        <begin position="1"/>
        <end position="17"/>
    </location>
</feature>
<dbReference type="InterPro" id="IPR043504">
    <property type="entry name" value="Peptidase_S1_PA_chymotrypsin"/>
</dbReference>
<comment type="similarity">
    <text evidence="1">Belongs to the peptidase S1 family.</text>
</comment>
<dbReference type="Gene3D" id="2.40.10.10">
    <property type="entry name" value="Trypsin-like serine proteases"/>
    <property type="match status" value="2"/>
</dbReference>
<dbReference type="PANTHER" id="PTHR24276">
    <property type="entry name" value="POLYSERASE-RELATED"/>
    <property type="match status" value="1"/>
</dbReference>
<protein>
    <recommendedName>
        <fullName evidence="8">Peptidase S1 domain-containing protein</fullName>
    </recommendedName>
</protein>
<evidence type="ECO:0000256" key="7">
    <source>
        <dbReference type="SAM" id="SignalP"/>
    </source>
</evidence>
<keyword evidence="3 6" id="KW-0378">Hydrolase</keyword>
<feature type="domain" description="Peptidase S1" evidence="8">
    <location>
        <begin position="36"/>
        <end position="262"/>
    </location>
</feature>
<accession>A0ABQ9JEX2</accession>
<sequence length="263" mass="27550">MTGPLVLSVTILGFVYACNGHYLKTTFHENGIGGRIVGGNPADIKDYPYQVSVLYDSTHACGGSILSERYVLTAAHCTYEITASHLSIRAGSSYHNSGGQVAQVSKINQHSQFNIDTYDYDISVLQLATSLVFGTGVAKISIVAATGTIKNGDTSVATGWGRLTNDGAIPVQLQVVSLPTITTATCQTYYGSGVGGVTDRMFCAGYDEGGKDTCQGDSGGPLVLSGTLIGITSWGDICGQAKSPGVYTKLSLFKSYVDSIINT</sequence>
<dbReference type="PROSITE" id="PS00135">
    <property type="entry name" value="TRYPSIN_SER"/>
    <property type="match status" value="1"/>
</dbReference>
<evidence type="ECO:0000259" key="8">
    <source>
        <dbReference type="PROSITE" id="PS50240"/>
    </source>
</evidence>
<dbReference type="SUPFAM" id="SSF50494">
    <property type="entry name" value="Trypsin-like serine proteases"/>
    <property type="match status" value="1"/>
</dbReference>
<dbReference type="EMBL" id="JAPWTJ010000636">
    <property type="protein sequence ID" value="KAJ8976746.1"/>
    <property type="molecule type" value="Genomic_DNA"/>
</dbReference>
<evidence type="ECO:0000313" key="9">
    <source>
        <dbReference type="EMBL" id="KAJ8976746.1"/>
    </source>
</evidence>
<feature type="chain" id="PRO_5045757219" description="Peptidase S1 domain-containing protein" evidence="7">
    <location>
        <begin position="18"/>
        <end position="263"/>
    </location>
</feature>
<evidence type="ECO:0000256" key="2">
    <source>
        <dbReference type="ARBA" id="ARBA00022670"/>
    </source>
</evidence>
<dbReference type="PANTHER" id="PTHR24276:SF91">
    <property type="entry name" value="AT26814P-RELATED"/>
    <property type="match status" value="1"/>
</dbReference>
<evidence type="ECO:0000256" key="3">
    <source>
        <dbReference type="ARBA" id="ARBA00022801"/>
    </source>
</evidence>
<organism evidence="9 10">
    <name type="scientific">Molorchus minor</name>
    <dbReference type="NCBI Taxonomy" id="1323400"/>
    <lineage>
        <taxon>Eukaryota</taxon>
        <taxon>Metazoa</taxon>
        <taxon>Ecdysozoa</taxon>
        <taxon>Arthropoda</taxon>
        <taxon>Hexapoda</taxon>
        <taxon>Insecta</taxon>
        <taxon>Pterygota</taxon>
        <taxon>Neoptera</taxon>
        <taxon>Endopterygota</taxon>
        <taxon>Coleoptera</taxon>
        <taxon>Polyphaga</taxon>
        <taxon>Cucujiformia</taxon>
        <taxon>Chrysomeloidea</taxon>
        <taxon>Cerambycidae</taxon>
        <taxon>Lamiinae</taxon>
        <taxon>Monochamini</taxon>
        <taxon>Molorchus</taxon>
    </lineage>
</organism>
<dbReference type="InterPro" id="IPR001254">
    <property type="entry name" value="Trypsin_dom"/>
</dbReference>
<dbReference type="InterPro" id="IPR033116">
    <property type="entry name" value="TRYPSIN_SER"/>
</dbReference>
<dbReference type="PRINTS" id="PR00722">
    <property type="entry name" value="CHYMOTRYPSIN"/>
</dbReference>
<keyword evidence="10" id="KW-1185">Reference proteome</keyword>
<keyword evidence="5" id="KW-1015">Disulfide bond</keyword>
<dbReference type="PROSITE" id="PS00134">
    <property type="entry name" value="TRYPSIN_HIS"/>
    <property type="match status" value="1"/>
</dbReference>
<keyword evidence="7" id="KW-0732">Signal</keyword>
<dbReference type="SMART" id="SM00020">
    <property type="entry name" value="Tryp_SPc"/>
    <property type="match status" value="1"/>
</dbReference>
<dbReference type="InterPro" id="IPR050430">
    <property type="entry name" value="Peptidase_S1"/>
</dbReference>
<dbReference type="InterPro" id="IPR018114">
    <property type="entry name" value="TRYPSIN_HIS"/>
</dbReference>
<dbReference type="InterPro" id="IPR009003">
    <property type="entry name" value="Peptidase_S1_PA"/>
</dbReference>
<reference evidence="9" key="1">
    <citation type="journal article" date="2023" name="Insect Mol. Biol.">
        <title>Genome sequencing provides insights into the evolution of gene families encoding plant cell wall-degrading enzymes in longhorned beetles.</title>
        <authorList>
            <person name="Shin N.R."/>
            <person name="Okamura Y."/>
            <person name="Kirsch R."/>
            <person name="Pauchet Y."/>
        </authorList>
    </citation>
    <scope>NUCLEOTIDE SEQUENCE</scope>
    <source>
        <strain evidence="9">MMC_N1</strain>
    </source>
</reference>
<gene>
    <name evidence="9" type="ORF">NQ317_004298</name>
</gene>
<evidence type="ECO:0000256" key="1">
    <source>
        <dbReference type="ARBA" id="ARBA00007664"/>
    </source>
</evidence>
<evidence type="ECO:0000256" key="4">
    <source>
        <dbReference type="ARBA" id="ARBA00022825"/>
    </source>
</evidence>
<dbReference type="InterPro" id="IPR001314">
    <property type="entry name" value="Peptidase_S1A"/>
</dbReference>
<dbReference type="PROSITE" id="PS50240">
    <property type="entry name" value="TRYPSIN_DOM"/>
    <property type="match status" value="1"/>
</dbReference>
<dbReference type="Pfam" id="PF00089">
    <property type="entry name" value="Trypsin"/>
    <property type="match status" value="1"/>
</dbReference>
<keyword evidence="2 6" id="KW-0645">Protease</keyword>
<dbReference type="CDD" id="cd00190">
    <property type="entry name" value="Tryp_SPc"/>
    <property type="match status" value="1"/>
</dbReference>
<evidence type="ECO:0000313" key="10">
    <source>
        <dbReference type="Proteomes" id="UP001162164"/>
    </source>
</evidence>
<comment type="caution">
    <text evidence="9">The sequence shown here is derived from an EMBL/GenBank/DDBJ whole genome shotgun (WGS) entry which is preliminary data.</text>
</comment>